<dbReference type="EMBL" id="QSKY01000001">
    <property type="protein sequence ID" value="RHF08426.1"/>
    <property type="molecule type" value="Genomic_DNA"/>
</dbReference>
<dbReference type="EMBL" id="QRPB01000002">
    <property type="protein sequence ID" value="RHL82698.1"/>
    <property type="molecule type" value="Genomic_DNA"/>
</dbReference>
<proteinExistence type="predicted"/>
<comment type="caution">
    <text evidence="3">The sequence shown here is derived from an EMBL/GenBank/DDBJ whole genome shotgun (WGS) entry which is preliminary data.</text>
</comment>
<evidence type="ECO:0000313" key="6">
    <source>
        <dbReference type="Proteomes" id="UP000286181"/>
    </source>
</evidence>
<sequence>MWGNYVPKVDVKYLYNRIVISYNRKGLTAFAVFLLSFFVELSRKPVCGVGCRSPPINLKFQKFRLIGGTKNE</sequence>
<evidence type="ECO:0000313" key="4">
    <source>
        <dbReference type="Proteomes" id="UP000266698"/>
    </source>
</evidence>
<dbReference type="AlphaFoldDB" id="A0A396FIN9"/>
<dbReference type="Proteomes" id="UP000266698">
    <property type="component" value="Unassembled WGS sequence"/>
</dbReference>
<name>A0A396FIN9_9FIRM</name>
<organism evidence="3 4">
    <name type="scientific">Agathobacter rectalis</name>
    <dbReference type="NCBI Taxonomy" id="39491"/>
    <lineage>
        <taxon>Bacteria</taxon>
        <taxon>Bacillati</taxon>
        <taxon>Bacillota</taxon>
        <taxon>Clostridia</taxon>
        <taxon>Lachnospirales</taxon>
        <taxon>Lachnospiraceae</taxon>
        <taxon>Agathobacter</taxon>
    </lineage>
</organism>
<accession>A0A396FIN9</accession>
<reference evidence="4 5" key="1">
    <citation type="submission" date="2018-08" db="EMBL/GenBank/DDBJ databases">
        <title>A genome reference for cultivated species of the human gut microbiota.</title>
        <authorList>
            <person name="Zou Y."/>
            <person name="Xue W."/>
            <person name="Luo G."/>
        </authorList>
    </citation>
    <scope>NUCLEOTIDE SEQUENCE [LARGE SCALE GENOMIC DNA]</scope>
    <source>
        <strain evidence="3 4">AF36-2BH</strain>
        <strain evidence="2 6">AF39-14AC</strain>
        <strain evidence="1 5">AM26-2LB</strain>
    </source>
</reference>
<evidence type="ECO:0000313" key="5">
    <source>
        <dbReference type="Proteomes" id="UP000283501"/>
    </source>
</evidence>
<evidence type="ECO:0000313" key="1">
    <source>
        <dbReference type="EMBL" id="RHF08426.1"/>
    </source>
</evidence>
<gene>
    <name evidence="3" type="ORF">DW001_01640</name>
    <name evidence="2" type="ORF">DW038_01180</name>
    <name evidence="1" type="ORF">DW703_00425</name>
</gene>
<protein>
    <submittedName>
        <fullName evidence="3">Uncharacterized protein</fullName>
    </submittedName>
</protein>
<dbReference type="Proteomes" id="UP000283501">
    <property type="component" value="Unassembled WGS sequence"/>
</dbReference>
<evidence type="ECO:0000313" key="2">
    <source>
        <dbReference type="EMBL" id="RHL08051.1"/>
    </source>
</evidence>
<dbReference type="EMBL" id="QROF01000001">
    <property type="protein sequence ID" value="RHL08051.1"/>
    <property type="molecule type" value="Genomic_DNA"/>
</dbReference>
<evidence type="ECO:0000313" key="3">
    <source>
        <dbReference type="EMBL" id="RHL82698.1"/>
    </source>
</evidence>
<dbReference type="Proteomes" id="UP000286181">
    <property type="component" value="Unassembled WGS sequence"/>
</dbReference>